<dbReference type="AlphaFoldDB" id="A0A6C0ADR0"/>
<dbReference type="EMBL" id="MN740593">
    <property type="protein sequence ID" value="QHS77802.1"/>
    <property type="molecule type" value="Genomic_DNA"/>
</dbReference>
<accession>A0A6C0ADR0</accession>
<proteinExistence type="predicted"/>
<reference evidence="1" key="1">
    <citation type="journal article" date="2020" name="Nature">
        <title>Giant virus diversity and host interactions through global metagenomics.</title>
        <authorList>
            <person name="Schulz F."/>
            <person name="Roux S."/>
            <person name="Paez-Espino D."/>
            <person name="Jungbluth S."/>
            <person name="Walsh D.A."/>
            <person name="Denef V.J."/>
            <person name="McMahon K.D."/>
            <person name="Konstantinidis K.T."/>
            <person name="Eloe-Fadrosh E.A."/>
            <person name="Kyrpides N.C."/>
            <person name="Woyke T."/>
        </authorList>
    </citation>
    <scope>NUCLEOTIDE SEQUENCE</scope>
    <source>
        <strain evidence="1">GVMAG-S-1021933-23</strain>
    </source>
</reference>
<name>A0A6C0ADR0_9ZZZZ</name>
<organism evidence="1">
    <name type="scientific">viral metagenome</name>
    <dbReference type="NCBI Taxonomy" id="1070528"/>
    <lineage>
        <taxon>unclassified sequences</taxon>
        <taxon>metagenomes</taxon>
        <taxon>organismal metagenomes</taxon>
    </lineage>
</organism>
<sequence>MISCNCGSFLCLEKNPSFNENFNKKLKSSIYPRYSYISDFYEKRKNLIDICDYIIESDPKWSGDIKESTIHALASSFYTFHEGLHLPKEVKIYLNSRSFIIGKNDKELITFIDLIKESLDVETFEDFVKFMEDI</sequence>
<evidence type="ECO:0000313" key="1">
    <source>
        <dbReference type="EMBL" id="QHS77802.1"/>
    </source>
</evidence>
<protein>
    <submittedName>
        <fullName evidence="1">Uncharacterized protein</fullName>
    </submittedName>
</protein>